<evidence type="ECO:0000313" key="1">
    <source>
        <dbReference type="EMBL" id="KAK1765441.1"/>
    </source>
</evidence>
<proteinExistence type="predicted"/>
<dbReference type="PANTHER" id="PTHR36978:SF4">
    <property type="entry name" value="P-LOOP CONTAINING NUCLEOSIDE TRIPHOSPHATE HYDROLASE PROTEIN"/>
    <property type="match status" value="1"/>
</dbReference>
<sequence length="226" mass="25150">MSETDSNRHGPPSVINVGLMRTGTMSMARAYDILGLRAHHGLDMGDLPGRGSSQWAAIEEAAEWDAVFGSYDAVTDVGSLFADQLVEAYPSARVVIVQRDYDAWWESYRSEVADGMFSPATAVLGPVLALAGFRAALAMRKMLMGAFGARNLGEIKANARVTYFGYYDRIRELVPPERRLEYKLGDGWEPLCEFLGKEVPDVPFPRLNDRVQHGKYKKRELRAVTT</sequence>
<keyword evidence="2" id="KW-1185">Reference proteome</keyword>
<dbReference type="Pfam" id="PF17784">
    <property type="entry name" value="Sulfotransfer_4"/>
    <property type="match status" value="1"/>
</dbReference>
<dbReference type="SUPFAM" id="SSF52540">
    <property type="entry name" value="P-loop containing nucleoside triphosphate hydrolases"/>
    <property type="match status" value="1"/>
</dbReference>
<protein>
    <recommendedName>
        <fullName evidence="3">Sulfotransferase family protein</fullName>
    </recommendedName>
</protein>
<evidence type="ECO:0008006" key="3">
    <source>
        <dbReference type="Google" id="ProtNLM"/>
    </source>
</evidence>
<dbReference type="PANTHER" id="PTHR36978">
    <property type="entry name" value="P-LOOP CONTAINING NUCLEOTIDE TRIPHOSPHATE HYDROLASE"/>
    <property type="match status" value="1"/>
</dbReference>
<organism evidence="1 2">
    <name type="scientific">Phialemonium atrogriseum</name>
    <dbReference type="NCBI Taxonomy" id="1093897"/>
    <lineage>
        <taxon>Eukaryota</taxon>
        <taxon>Fungi</taxon>
        <taxon>Dikarya</taxon>
        <taxon>Ascomycota</taxon>
        <taxon>Pezizomycotina</taxon>
        <taxon>Sordariomycetes</taxon>
        <taxon>Sordariomycetidae</taxon>
        <taxon>Cephalothecales</taxon>
        <taxon>Cephalothecaceae</taxon>
        <taxon>Phialemonium</taxon>
    </lineage>
</organism>
<dbReference type="Proteomes" id="UP001244011">
    <property type="component" value="Unassembled WGS sequence"/>
</dbReference>
<dbReference type="InterPro" id="IPR040632">
    <property type="entry name" value="Sulfotransfer_4"/>
</dbReference>
<dbReference type="GeneID" id="85313275"/>
<dbReference type="EMBL" id="MU839015">
    <property type="protein sequence ID" value="KAK1765441.1"/>
    <property type="molecule type" value="Genomic_DNA"/>
</dbReference>
<dbReference type="RefSeq" id="XP_060281654.1">
    <property type="nucleotide sequence ID" value="XM_060430088.1"/>
</dbReference>
<name>A0AAJ0C0I5_9PEZI</name>
<dbReference type="InterPro" id="IPR027417">
    <property type="entry name" value="P-loop_NTPase"/>
</dbReference>
<accession>A0AAJ0C0I5</accession>
<dbReference type="AlphaFoldDB" id="A0AAJ0C0I5"/>
<gene>
    <name evidence="1" type="ORF">QBC33DRAFT_560806</name>
</gene>
<comment type="caution">
    <text evidence="1">The sequence shown here is derived from an EMBL/GenBank/DDBJ whole genome shotgun (WGS) entry which is preliminary data.</text>
</comment>
<dbReference type="Gene3D" id="3.40.50.300">
    <property type="entry name" value="P-loop containing nucleotide triphosphate hydrolases"/>
    <property type="match status" value="1"/>
</dbReference>
<evidence type="ECO:0000313" key="2">
    <source>
        <dbReference type="Proteomes" id="UP001244011"/>
    </source>
</evidence>
<reference evidence="1" key="1">
    <citation type="submission" date="2023-06" db="EMBL/GenBank/DDBJ databases">
        <title>Genome-scale phylogeny and comparative genomics of the fungal order Sordariales.</title>
        <authorList>
            <consortium name="Lawrence Berkeley National Laboratory"/>
            <person name="Hensen N."/>
            <person name="Bonometti L."/>
            <person name="Westerberg I."/>
            <person name="Brannstrom I.O."/>
            <person name="Guillou S."/>
            <person name="Cros-Aarteil S."/>
            <person name="Calhoun S."/>
            <person name="Haridas S."/>
            <person name="Kuo A."/>
            <person name="Mondo S."/>
            <person name="Pangilinan J."/>
            <person name="Riley R."/>
            <person name="Labutti K."/>
            <person name="Andreopoulos B."/>
            <person name="Lipzen A."/>
            <person name="Chen C."/>
            <person name="Yanf M."/>
            <person name="Daum C."/>
            <person name="Ng V."/>
            <person name="Clum A."/>
            <person name="Steindorff A."/>
            <person name="Ohm R."/>
            <person name="Martin F."/>
            <person name="Silar P."/>
            <person name="Natvig D."/>
            <person name="Lalanne C."/>
            <person name="Gautier V."/>
            <person name="Ament-Velasquez S.L."/>
            <person name="Kruys A."/>
            <person name="Hutchinson M.I."/>
            <person name="Powell A.J."/>
            <person name="Barry K."/>
            <person name="Miller A.N."/>
            <person name="Grigoriev I.V."/>
            <person name="Debuchy R."/>
            <person name="Gladieux P."/>
            <person name="Thoren M.H."/>
            <person name="Johannesson H."/>
        </authorList>
    </citation>
    <scope>NUCLEOTIDE SEQUENCE</scope>
    <source>
        <strain evidence="1">8032-3</strain>
    </source>
</reference>